<keyword evidence="1" id="KW-0472">Membrane</keyword>
<comment type="caution">
    <text evidence="2">The sequence shown here is derived from an EMBL/GenBank/DDBJ whole genome shotgun (WGS) entry which is preliminary data.</text>
</comment>
<organism evidence="2 3">
    <name type="scientific">Carbonactinospora thermoautotrophica</name>
    <dbReference type="NCBI Taxonomy" id="1469144"/>
    <lineage>
        <taxon>Bacteria</taxon>
        <taxon>Bacillati</taxon>
        <taxon>Actinomycetota</taxon>
        <taxon>Actinomycetes</taxon>
        <taxon>Kitasatosporales</taxon>
        <taxon>Carbonactinosporaceae</taxon>
        <taxon>Carbonactinospora</taxon>
    </lineage>
</organism>
<feature type="transmembrane region" description="Helical" evidence="1">
    <location>
        <begin position="163"/>
        <end position="182"/>
    </location>
</feature>
<evidence type="ECO:0000313" key="2">
    <source>
        <dbReference type="EMBL" id="KWX00193.1"/>
    </source>
</evidence>
<reference evidence="2 3" key="1">
    <citation type="submission" date="2015-02" db="EMBL/GenBank/DDBJ databases">
        <title>Physiological reanalysis, assessment of diazotrophy, and genome sequences of multiple isolates of Streptomyces thermoautotrophicus.</title>
        <authorList>
            <person name="MacKellar D.C."/>
            <person name="Lieber L."/>
            <person name="Norman J."/>
            <person name="Bolger A."/>
            <person name="Tobin C."/>
            <person name="Murray J.W."/>
            <person name="Prell J."/>
        </authorList>
    </citation>
    <scope>NUCLEOTIDE SEQUENCE [LARGE SCALE GENOMIC DNA]</scope>
    <source>
        <strain evidence="2 3">UBT1</strain>
    </source>
</reference>
<dbReference type="AlphaFoldDB" id="A0A132MQS4"/>
<evidence type="ECO:0000256" key="1">
    <source>
        <dbReference type="SAM" id="Phobius"/>
    </source>
</evidence>
<keyword evidence="1" id="KW-1133">Transmembrane helix</keyword>
<proteinExistence type="predicted"/>
<keyword evidence="1" id="KW-0812">Transmembrane</keyword>
<gene>
    <name evidence="2" type="ORF">TH66_14990</name>
</gene>
<accession>A0A132MQS4</accession>
<dbReference type="EMBL" id="JYIJ01000018">
    <property type="protein sequence ID" value="KWX00193.1"/>
    <property type="molecule type" value="Genomic_DNA"/>
</dbReference>
<dbReference type="Proteomes" id="UP000070659">
    <property type="component" value="Unassembled WGS sequence"/>
</dbReference>
<name>A0A132MQS4_9ACTN</name>
<feature type="transmembrane region" description="Helical" evidence="1">
    <location>
        <begin position="130"/>
        <end position="151"/>
    </location>
</feature>
<feature type="transmembrane region" description="Helical" evidence="1">
    <location>
        <begin position="26"/>
        <end position="48"/>
    </location>
</feature>
<feature type="transmembrane region" description="Helical" evidence="1">
    <location>
        <begin position="232"/>
        <end position="252"/>
    </location>
</feature>
<protein>
    <recommendedName>
        <fullName evidence="4">Copper resistance protein D domain-containing protein</fullName>
    </recommendedName>
</protein>
<evidence type="ECO:0000313" key="3">
    <source>
        <dbReference type="Proteomes" id="UP000070659"/>
    </source>
</evidence>
<feature type="transmembrane region" description="Helical" evidence="1">
    <location>
        <begin position="202"/>
        <end position="220"/>
    </location>
</feature>
<dbReference type="PATRIC" id="fig|1469144.8.peg.2008"/>
<evidence type="ECO:0008006" key="4">
    <source>
        <dbReference type="Google" id="ProtNLM"/>
    </source>
</evidence>
<feature type="transmembrane region" description="Helical" evidence="1">
    <location>
        <begin position="60"/>
        <end position="79"/>
    </location>
</feature>
<sequence>MAWHLVQGAAPAWAHAAEQHPPTVEWATVAARCAVLVGGAVVAGVALLRPLAGRPNRARHTVVWTAAAVAAAGSVLSILQGVRPSAALTQAAAIAAVPVLLRWRIAAVPAGALLLALLAGQSTPALWSPAFLVGIVHAVGAAVWLGAAVCVATGPRRTLLGRLAPASVVAGVAVAGTGLAQAYQDGIGLDERLYGTAFGRLLLLKSLVLLGCAAVGVLALRRKLPTAPVFRAEATVLAVAVVAGGVVATIPVPDPPPTPGVPLLREVTLADHRVPVLVTPHRPGWNLVHLGGEGTLGATVRTSPASPPVPAEERAGAPGRWALVELPAGRSTLRIEYYGQSAKVPVDTGHDRTAPAAITGPDGPECASMALGAAVAGARTPLLSCPSDRLDDRDAASLRALVGFLAHRGVPALTLVADASPRGTAAARAVRAAAARHGVAVSARPRKGGALVVTAGWSTAASTLAHLARSHEARATAGTYLAPWLLGAPVLKSGLAGFFPLRFNPHEVAPLQYAATVSARFHGEPPTAAGYAGWLAAKGSAVAGPPQLYAASHVAYMPVEATSHHAGSWLPDGTVTPVTGPLRES</sequence>